<organism evidence="2 3">
    <name type="scientific">Rubripirellula tenax</name>
    <dbReference type="NCBI Taxonomy" id="2528015"/>
    <lineage>
        <taxon>Bacteria</taxon>
        <taxon>Pseudomonadati</taxon>
        <taxon>Planctomycetota</taxon>
        <taxon>Planctomycetia</taxon>
        <taxon>Pirellulales</taxon>
        <taxon>Pirellulaceae</taxon>
        <taxon>Rubripirellula</taxon>
    </lineage>
</organism>
<keyword evidence="1" id="KW-0732">Signal</keyword>
<dbReference type="OrthoDB" id="272395at2"/>
<comment type="caution">
    <text evidence="2">The sequence shown here is derived from an EMBL/GenBank/DDBJ whole genome shotgun (WGS) entry which is preliminary data.</text>
</comment>
<dbReference type="InterPro" id="IPR036380">
    <property type="entry name" value="Isochorismatase-like_sf"/>
</dbReference>
<keyword evidence="3" id="KW-1185">Reference proteome</keyword>
<reference evidence="2 3" key="1">
    <citation type="submission" date="2019-02" db="EMBL/GenBank/DDBJ databases">
        <title>Deep-cultivation of Planctomycetes and their phenomic and genomic characterization uncovers novel biology.</title>
        <authorList>
            <person name="Wiegand S."/>
            <person name="Jogler M."/>
            <person name="Boedeker C."/>
            <person name="Pinto D."/>
            <person name="Vollmers J."/>
            <person name="Rivas-Marin E."/>
            <person name="Kohn T."/>
            <person name="Peeters S.H."/>
            <person name="Heuer A."/>
            <person name="Rast P."/>
            <person name="Oberbeckmann S."/>
            <person name="Bunk B."/>
            <person name="Jeske O."/>
            <person name="Meyerdierks A."/>
            <person name="Storesund J.E."/>
            <person name="Kallscheuer N."/>
            <person name="Luecker S."/>
            <person name="Lage O.M."/>
            <person name="Pohl T."/>
            <person name="Merkel B.J."/>
            <person name="Hornburger P."/>
            <person name="Mueller R.-W."/>
            <person name="Bruemmer F."/>
            <person name="Labrenz M."/>
            <person name="Spormann A.M."/>
            <person name="Op Den Camp H."/>
            <person name="Overmann J."/>
            <person name="Amann R."/>
            <person name="Jetten M.S.M."/>
            <person name="Mascher T."/>
            <person name="Medema M.H."/>
            <person name="Devos D.P."/>
            <person name="Kaster A.-K."/>
            <person name="Ovreas L."/>
            <person name="Rohde M."/>
            <person name="Galperin M.Y."/>
            <person name="Jogler C."/>
        </authorList>
    </citation>
    <scope>NUCLEOTIDE SEQUENCE [LARGE SCALE GENOMIC DNA]</scope>
    <source>
        <strain evidence="2 3">Poly51</strain>
    </source>
</reference>
<dbReference type="EMBL" id="SJPW01000005">
    <property type="protein sequence ID" value="TWU50888.1"/>
    <property type="molecule type" value="Genomic_DNA"/>
</dbReference>
<evidence type="ECO:0000313" key="3">
    <source>
        <dbReference type="Proteomes" id="UP000318288"/>
    </source>
</evidence>
<sequence precursor="true">MLNPLFPRFDRIALVVIAGFIACPIRSAAQTAGDATAIEMTIRYETETDPKRHQFKTVEEPRTWTATETAIVVCDMWDQHWCRGATDRVAEMAPRMNQVIQRAREQGVLIIHCPSACLDFYKGTPMRQRAIDAAQSAKDDPSLQSKTPLQGWCWLDPVREPSLPIDDTDGGCDCDPTCQQHEAWTRQIETIRIDPSDAITDSDEAFYLMKQRGIKNVIVMGVHLNMCVLGRPFSIRQMVQQGQNVVLVRDLTDTMYNSRKSPYVSHFDGTRLVTQHVERYWCPTITSTDVDGGPEFHFAAD</sequence>
<dbReference type="Proteomes" id="UP000318288">
    <property type="component" value="Unassembled WGS sequence"/>
</dbReference>
<feature type="chain" id="PRO_5022722166" evidence="1">
    <location>
        <begin position="29"/>
        <end position="301"/>
    </location>
</feature>
<evidence type="ECO:0000313" key="2">
    <source>
        <dbReference type="EMBL" id="TWU50888.1"/>
    </source>
</evidence>
<dbReference type="SUPFAM" id="SSF52499">
    <property type="entry name" value="Isochorismatase-like hydrolases"/>
    <property type="match status" value="1"/>
</dbReference>
<name>A0A5C6EPQ0_9BACT</name>
<proteinExistence type="predicted"/>
<accession>A0A5C6EPQ0</accession>
<gene>
    <name evidence="2" type="ORF">Poly51_41810</name>
</gene>
<evidence type="ECO:0000256" key="1">
    <source>
        <dbReference type="SAM" id="SignalP"/>
    </source>
</evidence>
<dbReference type="RefSeq" id="WP_146459563.1">
    <property type="nucleotide sequence ID" value="NZ_SJPW01000005.1"/>
</dbReference>
<protein>
    <submittedName>
        <fullName evidence="2">Isochorismatase family protein</fullName>
    </submittedName>
</protein>
<feature type="signal peptide" evidence="1">
    <location>
        <begin position="1"/>
        <end position="28"/>
    </location>
</feature>
<dbReference type="Gene3D" id="3.40.50.850">
    <property type="entry name" value="Isochorismatase-like"/>
    <property type="match status" value="1"/>
</dbReference>
<dbReference type="AlphaFoldDB" id="A0A5C6EPQ0"/>